<evidence type="ECO:0000313" key="1">
    <source>
        <dbReference type="EMBL" id="CRK95153.1"/>
    </source>
</evidence>
<protein>
    <submittedName>
        <fullName evidence="1">CLUMA_CG008630, isoform A</fullName>
    </submittedName>
</protein>
<reference evidence="1 2" key="1">
    <citation type="submission" date="2015-04" db="EMBL/GenBank/DDBJ databases">
        <authorList>
            <person name="Syromyatnikov M.Y."/>
            <person name="Popov V.N."/>
        </authorList>
    </citation>
    <scope>NUCLEOTIDE SEQUENCE [LARGE SCALE GENOMIC DNA]</scope>
</reference>
<name>A0A1J1I9P3_9DIPT</name>
<dbReference type="Proteomes" id="UP000183832">
    <property type="component" value="Unassembled WGS sequence"/>
</dbReference>
<dbReference type="AlphaFoldDB" id="A0A1J1I9P3"/>
<evidence type="ECO:0000313" key="2">
    <source>
        <dbReference type="Proteomes" id="UP000183832"/>
    </source>
</evidence>
<keyword evidence="2" id="KW-1185">Reference proteome</keyword>
<accession>A0A1J1I9P3</accession>
<gene>
    <name evidence="1" type="ORF">CLUMA_CG008630</name>
</gene>
<proteinExistence type="predicted"/>
<sequence length="68" mass="7674">MLYLPNDQASDDLNFAEPLKIKNKQMRAKNVEKISFEGNKKHEALVLFEAPFRSGGRSTTMICPLGFS</sequence>
<dbReference type="EMBL" id="CVRI01000040">
    <property type="protein sequence ID" value="CRK95153.1"/>
    <property type="molecule type" value="Genomic_DNA"/>
</dbReference>
<organism evidence="1 2">
    <name type="scientific">Clunio marinus</name>
    <dbReference type="NCBI Taxonomy" id="568069"/>
    <lineage>
        <taxon>Eukaryota</taxon>
        <taxon>Metazoa</taxon>
        <taxon>Ecdysozoa</taxon>
        <taxon>Arthropoda</taxon>
        <taxon>Hexapoda</taxon>
        <taxon>Insecta</taxon>
        <taxon>Pterygota</taxon>
        <taxon>Neoptera</taxon>
        <taxon>Endopterygota</taxon>
        <taxon>Diptera</taxon>
        <taxon>Nematocera</taxon>
        <taxon>Chironomoidea</taxon>
        <taxon>Chironomidae</taxon>
        <taxon>Clunio</taxon>
    </lineage>
</organism>